<evidence type="ECO:0000256" key="3">
    <source>
        <dbReference type="PROSITE-ProRule" id="PRU00339"/>
    </source>
</evidence>
<keyword evidence="1 2" id="KW-0597">Phosphoprotein</keyword>
<dbReference type="PROSITE" id="PS50005">
    <property type="entry name" value="TPR"/>
    <property type="match status" value="1"/>
</dbReference>
<sequence>MTEPTTPAALFATALIVSASDGHARVDRDFLKRARIFAVRHVASGAEALAALRRDGLTLVLCDDKLTDMDGRDFVAALRADPALAAAPVILTAAGGTKADVLSAVKLGVAGFMLRPYSEVTFQRHLAMAAHMTRFAAAERAALARAVHKEAAGDVAGAQHAFAALAKAPDTAPRLFEEGMAALAVRDVERAILAFHKALAVNKLYVEAHLGLARAWLAKGSTRQYRHYMKQAASACARERRFVELRDQFVSLLAADEAGFNPFLALGHELLGERHYTAAVSLYRLALELAPKNADAYVGLSKAYHFLRRPDLAERAVRKGISLNERHLEARTIYRRLTGVRDEAIPGLEAPAAQPAAQHLPLLLRGVLYLAGLATETLVRSRRTSAKAA</sequence>
<dbReference type="SUPFAM" id="SSF48452">
    <property type="entry name" value="TPR-like"/>
    <property type="match status" value="1"/>
</dbReference>
<proteinExistence type="predicted"/>
<dbReference type="AlphaFoldDB" id="A0A7C9MHT4"/>
<dbReference type="InterPro" id="IPR019734">
    <property type="entry name" value="TPR_rpt"/>
</dbReference>
<feature type="repeat" description="TPR" evidence="3">
    <location>
        <begin position="260"/>
        <end position="293"/>
    </location>
</feature>
<dbReference type="Gene3D" id="1.25.40.10">
    <property type="entry name" value="Tetratricopeptide repeat domain"/>
    <property type="match status" value="2"/>
</dbReference>
<evidence type="ECO:0000259" key="4">
    <source>
        <dbReference type="PROSITE" id="PS50110"/>
    </source>
</evidence>
<dbReference type="Gene3D" id="3.40.50.2300">
    <property type="match status" value="1"/>
</dbReference>
<comment type="caution">
    <text evidence="5">The sequence shown here is derived from an EMBL/GenBank/DDBJ whole genome shotgun (WGS) entry which is preliminary data.</text>
</comment>
<dbReference type="PANTHER" id="PTHR44591">
    <property type="entry name" value="STRESS RESPONSE REGULATOR PROTEIN 1"/>
    <property type="match status" value="1"/>
</dbReference>
<keyword evidence="6" id="KW-1185">Reference proteome</keyword>
<accession>A0A7C9MHT4</accession>
<dbReference type="InterPro" id="IPR050595">
    <property type="entry name" value="Bact_response_regulator"/>
</dbReference>
<keyword evidence="3" id="KW-0802">TPR repeat</keyword>
<dbReference type="Pfam" id="PF00072">
    <property type="entry name" value="Response_reg"/>
    <property type="match status" value="1"/>
</dbReference>
<feature type="modified residue" description="4-aspartylphosphate" evidence="2">
    <location>
        <position position="63"/>
    </location>
</feature>
<feature type="domain" description="Response regulatory" evidence="4">
    <location>
        <begin position="13"/>
        <end position="130"/>
    </location>
</feature>
<protein>
    <submittedName>
        <fullName evidence="5">Response regulator</fullName>
    </submittedName>
</protein>
<evidence type="ECO:0000256" key="2">
    <source>
        <dbReference type="PROSITE-ProRule" id="PRU00169"/>
    </source>
</evidence>
<dbReference type="InterPro" id="IPR001789">
    <property type="entry name" value="Sig_transdc_resp-reg_receiver"/>
</dbReference>
<organism evidence="5 6">
    <name type="scientific">Solidesulfovibrio aerotolerans</name>
    <dbReference type="NCBI Taxonomy" id="295255"/>
    <lineage>
        <taxon>Bacteria</taxon>
        <taxon>Pseudomonadati</taxon>
        <taxon>Thermodesulfobacteriota</taxon>
        <taxon>Desulfovibrionia</taxon>
        <taxon>Desulfovibrionales</taxon>
        <taxon>Desulfovibrionaceae</taxon>
        <taxon>Solidesulfovibrio</taxon>
    </lineage>
</organism>
<name>A0A7C9MHT4_9BACT</name>
<evidence type="ECO:0000313" key="6">
    <source>
        <dbReference type="Proteomes" id="UP000482487"/>
    </source>
</evidence>
<dbReference type="SMART" id="SM00028">
    <property type="entry name" value="TPR"/>
    <property type="match status" value="3"/>
</dbReference>
<evidence type="ECO:0000256" key="1">
    <source>
        <dbReference type="ARBA" id="ARBA00022553"/>
    </source>
</evidence>
<dbReference type="PANTHER" id="PTHR44591:SF23">
    <property type="entry name" value="CHEY SUBFAMILY"/>
    <property type="match status" value="1"/>
</dbReference>
<evidence type="ECO:0000313" key="5">
    <source>
        <dbReference type="EMBL" id="MYL82828.1"/>
    </source>
</evidence>
<gene>
    <name evidence="5" type="ORF">GTA51_06720</name>
</gene>
<dbReference type="Pfam" id="PF14559">
    <property type="entry name" value="TPR_19"/>
    <property type="match status" value="1"/>
</dbReference>
<dbReference type="EMBL" id="WVUD01000008">
    <property type="protein sequence ID" value="MYL82828.1"/>
    <property type="molecule type" value="Genomic_DNA"/>
</dbReference>
<dbReference type="GO" id="GO:0000160">
    <property type="term" value="P:phosphorelay signal transduction system"/>
    <property type="evidence" value="ECO:0007669"/>
    <property type="project" value="InterPro"/>
</dbReference>
<dbReference type="PROSITE" id="PS50110">
    <property type="entry name" value="RESPONSE_REGULATORY"/>
    <property type="match status" value="1"/>
</dbReference>
<dbReference type="InterPro" id="IPR011990">
    <property type="entry name" value="TPR-like_helical_dom_sf"/>
</dbReference>
<dbReference type="OrthoDB" id="5469454at2"/>
<dbReference type="RefSeq" id="WP_160959731.1">
    <property type="nucleotide sequence ID" value="NZ_WVUD01000008.1"/>
</dbReference>
<dbReference type="InterPro" id="IPR011006">
    <property type="entry name" value="CheY-like_superfamily"/>
</dbReference>
<dbReference type="SMART" id="SM00448">
    <property type="entry name" value="REC"/>
    <property type="match status" value="1"/>
</dbReference>
<dbReference type="Proteomes" id="UP000482487">
    <property type="component" value="Unassembled WGS sequence"/>
</dbReference>
<dbReference type="SUPFAM" id="SSF52172">
    <property type="entry name" value="CheY-like"/>
    <property type="match status" value="1"/>
</dbReference>
<reference evidence="5 6" key="1">
    <citation type="submission" date="2020-01" db="EMBL/GenBank/DDBJ databases">
        <title>Genome sequence of Desulfovibrio aerotolerans DSM 16695(T).</title>
        <authorList>
            <person name="Karnachuk O."/>
            <person name="Avakyan M."/>
            <person name="Mardanov A."/>
            <person name="Kadnikov V."/>
            <person name="Ravin N."/>
        </authorList>
    </citation>
    <scope>NUCLEOTIDE SEQUENCE [LARGE SCALE GENOMIC DNA]</scope>
    <source>
        <strain evidence="5 6">DSM 16695</strain>
    </source>
</reference>